<dbReference type="PANTHER" id="PTHR37445:SF3">
    <property type="entry name" value="ZINC FINGER PHD-TYPE DOMAIN-CONTAINING PROTEIN"/>
    <property type="match status" value="1"/>
</dbReference>
<accession>A0A8D8QKT1</accession>
<protein>
    <submittedName>
        <fullName evidence="2">Uncharacterized protein</fullName>
    </submittedName>
</protein>
<dbReference type="PANTHER" id="PTHR37445">
    <property type="entry name" value="PROTEIN CBG24663"/>
    <property type="match status" value="1"/>
</dbReference>
<proteinExistence type="predicted"/>
<dbReference type="EMBL" id="HBUF01083314">
    <property type="protein sequence ID" value="CAG6633665.1"/>
    <property type="molecule type" value="Transcribed_RNA"/>
</dbReference>
<sequence length="308" mass="34877">MGSNNEELLKSIENMMNTKLDDMEKNINKNTDTQIGNLSNQIAHLSKENEATKEKVNTHETRIESLEKQNKSKESMERNGNIIMYGIKEENYGNARSKVVEILKFLDPEINRFCVKGMFKLGKGGWNAEGPIKVILISPMVKNDIMRLKHKLKVSEIRITEDLSPEARETRKSLAQYSLAEKDKGNKVFMRGETLVINGKAWTLEQLEETSNAMLVDSLAQAPPIPPTSKDNEKPKVGNLKRSNKEISPPLHSPLANKKNKLFTTPNQLNNQIQLNLQQMWPKEGENSITQNKTNQTNSNITNNVNPV</sequence>
<dbReference type="AlphaFoldDB" id="A0A8D8QKT1"/>
<evidence type="ECO:0000313" key="2">
    <source>
        <dbReference type="EMBL" id="CAG6633661.1"/>
    </source>
</evidence>
<name>A0A8D8QKT1_9HEMI</name>
<organism evidence="2">
    <name type="scientific">Cacopsylla melanoneura</name>
    <dbReference type="NCBI Taxonomy" id="428564"/>
    <lineage>
        <taxon>Eukaryota</taxon>
        <taxon>Metazoa</taxon>
        <taxon>Ecdysozoa</taxon>
        <taxon>Arthropoda</taxon>
        <taxon>Hexapoda</taxon>
        <taxon>Insecta</taxon>
        <taxon>Pterygota</taxon>
        <taxon>Neoptera</taxon>
        <taxon>Paraneoptera</taxon>
        <taxon>Hemiptera</taxon>
        <taxon>Sternorrhyncha</taxon>
        <taxon>Psylloidea</taxon>
        <taxon>Psyllidae</taxon>
        <taxon>Psyllinae</taxon>
        <taxon>Cacopsylla</taxon>
    </lineage>
</organism>
<feature type="compositionally biased region" description="Low complexity" evidence="1">
    <location>
        <begin position="287"/>
        <end position="308"/>
    </location>
</feature>
<reference evidence="2" key="1">
    <citation type="submission" date="2021-05" db="EMBL/GenBank/DDBJ databases">
        <authorList>
            <person name="Alioto T."/>
            <person name="Alioto T."/>
            <person name="Gomez Garrido J."/>
        </authorList>
    </citation>
    <scope>NUCLEOTIDE SEQUENCE</scope>
</reference>
<feature type="region of interest" description="Disordered" evidence="1">
    <location>
        <begin position="220"/>
        <end position="258"/>
    </location>
</feature>
<dbReference type="EMBL" id="HBUF01083313">
    <property type="protein sequence ID" value="CAG6633663.1"/>
    <property type="molecule type" value="Transcribed_RNA"/>
</dbReference>
<feature type="region of interest" description="Disordered" evidence="1">
    <location>
        <begin position="49"/>
        <end position="75"/>
    </location>
</feature>
<feature type="region of interest" description="Disordered" evidence="1">
    <location>
        <begin position="286"/>
        <end position="308"/>
    </location>
</feature>
<evidence type="ECO:0000256" key="1">
    <source>
        <dbReference type="SAM" id="MobiDB-lite"/>
    </source>
</evidence>
<dbReference type="EMBL" id="HBUF01083312">
    <property type="protein sequence ID" value="CAG6633661.1"/>
    <property type="molecule type" value="Transcribed_RNA"/>
</dbReference>